<feature type="region of interest" description="Disordered" evidence="1">
    <location>
        <begin position="22"/>
        <end position="50"/>
    </location>
</feature>
<dbReference type="Proteomes" id="UP000241769">
    <property type="component" value="Unassembled WGS sequence"/>
</dbReference>
<evidence type="ECO:0000313" key="2">
    <source>
        <dbReference type="EMBL" id="PRP76662.1"/>
    </source>
</evidence>
<keyword evidence="3" id="KW-1185">Reference proteome</keyword>
<gene>
    <name evidence="2" type="ORF">PROFUN_14898</name>
</gene>
<protein>
    <submittedName>
        <fullName evidence="2">Uncharacterized protein</fullName>
    </submittedName>
</protein>
<evidence type="ECO:0000313" key="3">
    <source>
        <dbReference type="Proteomes" id="UP000241769"/>
    </source>
</evidence>
<organism evidence="2 3">
    <name type="scientific">Planoprotostelium fungivorum</name>
    <dbReference type="NCBI Taxonomy" id="1890364"/>
    <lineage>
        <taxon>Eukaryota</taxon>
        <taxon>Amoebozoa</taxon>
        <taxon>Evosea</taxon>
        <taxon>Variosea</taxon>
        <taxon>Cavosteliida</taxon>
        <taxon>Cavosteliaceae</taxon>
        <taxon>Planoprotostelium</taxon>
    </lineage>
</organism>
<dbReference type="AlphaFoldDB" id="A0A2P6MY84"/>
<reference evidence="2 3" key="1">
    <citation type="journal article" date="2018" name="Genome Biol. Evol.">
        <title>Multiple Roots of Fruiting Body Formation in Amoebozoa.</title>
        <authorList>
            <person name="Hillmann F."/>
            <person name="Forbes G."/>
            <person name="Novohradska S."/>
            <person name="Ferling I."/>
            <person name="Riege K."/>
            <person name="Groth M."/>
            <person name="Westermann M."/>
            <person name="Marz M."/>
            <person name="Spaller T."/>
            <person name="Winckler T."/>
            <person name="Schaap P."/>
            <person name="Glockner G."/>
        </authorList>
    </citation>
    <scope>NUCLEOTIDE SEQUENCE [LARGE SCALE GENOMIC DNA]</scope>
    <source>
        <strain evidence="2 3">Jena</strain>
    </source>
</reference>
<dbReference type="InParanoid" id="A0A2P6MY84"/>
<dbReference type="EMBL" id="MDYQ01000309">
    <property type="protein sequence ID" value="PRP76662.1"/>
    <property type="molecule type" value="Genomic_DNA"/>
</dbReference>
<sequence>MTFKNSSTMLCVLTLTSDLKLRSPQQSNSVTPQRCHSTSSCPRSHPSQASTGLYGSLRLAAAERGYFG</sequence>
<accession>A0A2P6MY84</accession>
<name>A0A2P6MY84_9EUKA</name>
<evidence type="ECO:0000256" key="1">
    <source>
        <dbReference type="SAM" id="MobiDB-lite"/>
    </source>
</evidence>
<comment type="caution">
    <text evidence="2">The sequence shown here is derived from an EMBL/GenBank/DDBJ whole genome shotgun (WGS) entry which is preliminary data.</text>
</comment>
<proteinExistence type="predicted"/>